<evidence type="ECO:0000313" key="4">
    <source>
        <dbReference type="EMBL" id="QQU01538.1"/>
    </source>
</evidence>
<keyword evidence="2" id="KW-1133">Transmembrane helix</keyword>
<dbReference type="GO" id="GO:0043565">
    <property type="term" value="F:sequence-specific DNA binding"/>
    <property type="evidence" value="ECO:0007669"/>
    <property type="project" value="InterPro"/>
</dbReference>
<accession>A0A9Q6Z3S7</accession>
<dbReference type="AlphaFoldDB" id="A0A9Q6Z3S7"/>
<feature type="transmembrane region" description="Helical" evidence="2">
    <location>
        <begin position="115"/>
        <end position="136"/>
    </location>
</feature>
<dbReference type="PROSITE" id="PS01124">
    <property type="entry name" value="HTH_ARAC_FAMILY_2"/>
    <property type="match status" value="1"/>
</dbReference>
<dbReference type="InterPro" id="IPR018060">
    <property type="entry name" value="HTH_AraC"/>
</dbReference>
<evidence type="ECO:0000256" key="1">
    <source>
        <dbReference type="ARBA" id="ARBA00023125"/>
    </source>
</evidence>
<dbReference type="EMBL" id="CP068108">
    <property type="protein sequence ID" value="QQU01538.1"/>
    <property type="molecule type" value="Genomic_DNA"/>
</dbReference>
<dbReference type="SMART" id="SM00342">
    <property type="entry name" value="HTH_ARAC"/>
    <property type="match status" value="1"/>
</dbReference>
<dbReference type="OrthoDB" id="1122790at2"/>
<evidence type="ECO:0000259" key="3">
    <source>
        <dbReference type="PROSITE" id="PS01124"/>
    </source>
</evidence>
<keyword evidence="2" id="KW-0472">Membrane</keyword>
<dbReference type="Gene3D" id="1.10.10.60">
    <property type="entry name" value="Homeodomain-like"/>
    <property type="match status" value="2"/>
</dbReference>
<organism evidence="4 5">
    <name type="scientific">Myroides odoratus</name>
    <name type="common">Flavobacterium odoratum</name>
    <dbReference type="NCBI Taxonomy" id="256"/>
    <lineage>
        <taxon>Bacteria</taxon>
        <taxon>Pseudomonadati</taxon>
        <taxon>Bacteroidota</taxon>
        <taxon>Flavobacteriia</taxon>
        <taxon>Flavobacteriales</taxon>
        <taxon>Flavobacteriaceae</taxon>
        <taxon>Myroides</taxon>
    </lineage>
</organism>
<feature type="transmembrane region" description="Helical" evidence="2">
    <location>
        <begin position="48"/>
        <end position="66"/>
    </location>
</feature>
<feature type="transmembrane region" description="Helical" evidence="2">
    <location>
        <begin position="148"/>
        <end position="166"/>
    </location>
</feature>
<feature type="transmembrane region" description="Helical" evidence="2">
    <location>
        <begin position="187"/>
        <end position="204"/>
    </location>
</feature>
<feature type="transmembrane region" description="Helical" evidence="2">
    <location>
        <begin position="78"/>
        <end position="103"/>
    </location>
</feature>
<dbReference type="GeneID" id="93527459"/>
<name>A0A9Q6Z3S7_MYROD</name>
<dbReference type="GO" id="GO:0003700">
    <property type="term" value="F:DNA-binding transcription factor activity"/>
    <property type="evidence" value="ECO:0007669"/>
    <property type="project" value="InterPro"/>
</dbReference>
<reference evidence="4 5" key="1">
    <citation type="submission" date="2021-01" db="EMBL/GenBank/DDBJ databases">
        <title>FDA dAtabase for Regulatory Grade micrObial Sequences (FDA-ARGOS): Supporting development and validation of Infectious Disease Dx tests.</title>
        <authorList>
            <person name="Sproer C."/>
            <person name="Gronow S."/>
            <person name="Severitt S."/>
            <person name="Schroder I."/>
            <person name="Tallon L."/>
            <person name="Sadzewicz L."/>
            <person name="Zhao X."/>
            <person name="Boylan J."/>
            <person name="Ott S."/>
            <person name="Bowen H."/>
            <person name="Vavikolanu K."/>
            <person name="Mehta A."/>
            <person name="Aluvathingal J."/>
            <person name="Nadendla S."/>
            <person name="Lowell S."/>
            <person name="Myers T."/>
            <person name="Yan Y."/>
            <person name="Sichtig H."/>
        </authorList>
    </citation>
    <scope>NUCLEOTIDE SEQUENCE [LARGE SCALE GENOMIC DNA]</scope>
    <source>
        <strain evidence="4 5">FDAARGOS_1131</strain>
    </source>
</reference>
<dbReference type="Proteomes" id="UP000596202">
    <property type="component" value="Chromosome"/>
</dbReference>
<protein>
    <submittedName>
        <fullName evidence="4">AraC family transcriptional regulator</fullName>
    </submittedName>
</protein>
<evidence type="ECO:0000256" key="2">
    <source>
        <dbReference type="SAM" id="Phobius"/>
    </source>
</evidence>
<dbReference type="RefSeq" id="WP_002992130.1">
    <property type="nucleotide sequence ID" value="NZ_CP068108.1"/>
</dbReference>
<dbReference type="PANTHER" id="PTHR43280">
    <property type="entry name" value="ARAC-FAMILY TRANSCRIPTIONAL REGULATOR"/>
    <property type="match status" value="1"/>
</dbReference>
<sequence>MIQTLNHINPMDILKNILISIPMISSMTCGTIFFIVFHRSLSPLENRIRQTLGGYYISMVVLWLLTSFSTLDNIYQPYLIPIFFLLIQIIHVAFYHFICYIIPLKEKFNLLHYKLAAAIFLMTVVLTYLLSTTAGFNQLNLDHFFYQYLYVYVCLNSVCYTSLCWLRFYTNSKEIASDPEAKSKFNWIKYLLILRTMYLILFIFNIKRIVIIDIILVLLVATQHILTTYNILQRNIVDKIFNDSKKNILLSSGQIVSIDNKGTIENIAITANDIIKKPIDANSLLSENDIIDYFATKKPFLDKNYKLDDLVSHFHVNRTYMSKFINTTFSLNFNQLINNWRLKEIDELVSKSGDLSLEEIILKVGFSNYRHYLRAKENYEQLKK</sequence>
<gene>
    <name evidence="4" type="ORF">I6I88_07320</name>
</gene>
<keyword evidence="1" id="KW-0238">DNA-binding</keyword>
<keyword evidence="2" id="KW-0812">Transmembrane</keyword>
<feature type="transmembrane region" description="Helical" evidence="2">
    <location>
        <begin position="210"/>
        <end position="232"/>
    </location>
</feature>
<feature type="domain" description="HTH araC/xylS-type" evidence="3">
    <location>
        <begin position="301"/>
        <end position="384"/>
    </location>
</feature>
<feature type="transmembrane region" description="Helical" evidence="2">
    <location>
        <begin position="17"/>
        <end position="36"/>
    </location>
</feature>
<dbReference type="PANTHER" id="PTHR43280:SF2">
    <property type="entry name" value="HTH-TYPE TRANSCRIPTIONAL REGULATOR EXSA"/>
    <property type="match status" value="1"/>
</dbReference>
<evidence type="ECO:0000313" key="5">
    <source>
        <dbReference type="Proteomes" id="UP000596202"/>
    </source>
</evidence>
<proteinExistence type="predicted"/>